<accession>A0ABW5SGQ2</accession>
<keyword evidence="2" id="KW-0238">DNA-binding</keyword>
<keyword evidence="7" id="KW-1185">Reference proteome</keyword>
<dbReference type="InterPro" id="IPR018062">
    <property type="entry name" value="HTH_AraC-typ_CS"/>
</dbReference>
<keyword evidence="4" id="KW-1133">Transmembrane helix</keyword>
<evidence type="ECO:0000313" key="7">
    <source>
        <dbReference type="Proteomes" id="UP001597540"/>
    </source>
</evidence>
<dbReference type="Proteomes" id="UP001597540">
    <property type="component" value="Unassembled WGS sequence"/>
</dbReference>
<dbReference type="PROSITE" id="PS01124">
    <property type="entry name" value="HTH_ARAC_FAMILY_2"/>
    <property type="match status" value="1"/>
</dbReference>
<feature type="transmembrane region" description="Helical" evidence="4">
    <location>
        <begin position="147"/>
        <end position="171"/>
    </location>
</feature>
<dbReference type="EMBL" id="JBHUMJ010000002">
    <property type="protein sequence ID" value="MFD2698937.1"/>
    <property type="molecule type" value="Genomic_DNA"/>
</dbReference>
<gene>
    <name evidence="6" type="ORF">ACFSVM_00515</name>
</gene>
<name>A0ABW5SGQ2_9BACL</name>
<evidence type="ECO:0000259" key="5">
    <source>
        <dbReference type="PROSITE" id="PS01124"/>
    </source>
</evidence>
<dbReference type="PANTHER" id="PTHR43280">
    <property type="entry name" value="ARAC-FAMILY TRANSCRIPTIONAL REGULATOR"/>
    <property type="match status" value="1"/>
</dbReference>
<feature type="domain" description="HTH araC/xylS-type" evidence="5">
    <location>
        <begin position="430"/>
        <end position="528"/>
    </location>
</feature>
<dbReference type="InterPro" id="IPR009057">
    <property type="entry name" value="Homeodomain-like_sf"/>
</dbReference>
<organism evidence="6 7">
    <name type="scientific">Paenibacillus shunpengii</name>
    <dbReference type="NCBI Taxonomy" id="2054424"/>
    <lineage>
        <taxon>Bacteria</taxon>
        <taxon>Bacillati</taxon>
        <taxon>Bacillota</taxon>
        <taxon>Bacilli</taxon>
        <taxon>Bacillales</taxon>
        <taxon>Paenibacillaceae</taxon>
        <taxon>Paenibacillus</taxon>
    </lineage>
</organism>
<dbReference type="SUPFAM" id="SSF46689">
    <property type="entry name" value="Homeodomain-like"/>
    <property type="match status" value="1"/>
</dbReference>
<reference evidence="7" key="1">
    <citation type="journal article" date="2019" name="Int. J. Syst. Evol. Microbiol.">
        <title>The Global Catalogue of Microorganisms (GCM) 10K type strain sequencing project: providing services to taxonomists for standard genome sequencing and annotation.</title>
        <authorList>
            <consortium name="The Broad Institute Genomics Platform"/>
            <consortium name="The Broad Institute Genome Sequencing Center for Infectious Disease"/>
            <person name="Wu L."/>
            <person name="Ma J."/>
        </authorList>
    </citation>
    <scope>NUCLEOTIDE SEQUENCE [LARGE SCALE GENOMIC DNA]</scope>
    <source>
        <strain evidence="7">KCTC 33849</strain>
    </source>
</reference>
<keyword evidence="1" id="KW-0805">Transcription regulation</keyword>
<dbReference type="SMART" id="SM00342">
    <property type="entry name" value="HTH_ARAC"/>
    <property type="match status" value="1"/>
</dbReference>
<comment type="caution">
    <text evidence="6">The sequence shown here is derived from an EMBL/GenBank/DDBJ whole genome shotgun (WGS) entry which is preliminary data.</text>
</comment>
<dbReference type="Pfam" id="PF12833">
    <property type="entry name" value="HTH_18"/>
    <property type="match status" value="1"/>
</dbReference>
<evidence type="ECO:0000313" key="6">
    <source>
        <dbReference type="EMBL" id="MFD2698937.1"/>
    </source>
</evidence>
<sequence length="537" mass="61175">MRMRWDGKSIMTMATIFALIAILHLLTTSLLNRATTNESIKEHLFQLEHTAERISASLSSSTHIDPSHQLTEAARHGFLPDHLIVLAADGKELYRSDNAALSLSIPTFQPGQNIAQMNNQYYFYTDTINGLKWISTVGNKAIQGLSLFFNVILAILYFLLAVCISGLFLFYTQIRNPIKAIGQAVAIHMPMNRDSRLQLHSAALEVTRLLEERDHYMKWKAKIMPSIITLDHINEIKQLNPDLERAGVHPSTSSTIMVVYNVLTDIEAEPNDRDRICNASYSDTVHHLILTMRQFAEACGPSTHTFQIEPMHIISIFYNIDRDVLIANLEKQIPAWEQELRHDGKLQIGVSELYPEPFQLSEIYEQTLHRIEHASRSPLVRLIQLITETVEGPSTDLILSEQHSTVPVQASDKVDELGEPTVEIKDTLAVYVLDIIQQKYHQDLSLNYLSDLLNMSSTYLSTYIKEKTGSTFSEHLHRVRVEKAQELLITTDMTINRIAAQVGYVNFSSFNRMFKKETGMTPGQYRKQEIIYIHKSI</sequence>
<evidence type="ECO:0000256" key="2">
    <source>
        <dbReference type="ARBA" id="ARBA00023125"/>
    </source>
</evidence>
<evidence type="ECO:0000256" key="3">
    <source>
        <dbReference type="ARBA" id="ARBA00023163"/>
    </source>
</evidence>
<dbReference type="InterPro" id="IPR020449">
    <property type="entry name" value="Tscrpt_reg_AraC-type_HTH"/>
</dbReference>
<dbReference type="PRINTS" id="PR00032">
    <property type="entry name" value="HTHARAC"/>
</dbReference>
<evidence type="ECO:0000256" key="4">
    <source>
        <dbReference type="SAM" id="Phobius"/>
    </source>
</evidence>
<dbReference type="RefSeq" id="WP_379259813.1">
    <property type="nucleotide sequence ID" value="NZ_JBHUMJ010000002.1"/>
</dbReference>
<dbReference type="InterPro" id="IPR018060">
    <property type="entry name" value="HTH_AraC"/>
</dbReference>
<proteinExistence type="predicted"/>
<dbReference type="PANTHER" id="PTHR43280:SF28">
    <property type="entry name" value="HTH-TYPE TRANSCRIPTIONAL ACTIVATOR RHAS"/>
    <property type="match status" value="1"/>
</dbReference>
<keyword evidence="4" id="KW-0812">Transmembrane</keyword>
<protein>
    <submittedName>
        <fullName evidence="6">Helix-turn-helix domain-containing protein</fullName>
    </submittedName>
</protein>
<keyword evidence="4" id="KW-0472">Membrane</keyword>
<dbReference type="Gene3D" id="1.10.10.60">
    <property type="entry name" value="Homeodomain-like"/>
    <property type="match status" value="2"/>
</dbReference>
<dbReference type="PROSITE" id="PS00041">
    <property type="entry name" value="HTH_ARAC_FAMILY_1"/>
    <property type="match status" value="1"/>
</dbReference>
<keyword evidence="3" id="KW-0804">Transcription</keyword>
<evidence type="ECO:0000256" key="1">
    <source>
        <dbReference type="ARBA" id="ARBA00023015"/>
    </source>
</evidence>